<sequence length="279" mass="31774">MYNNTQMTVVSVHSPLIQFSISGTYYTSYAISLKSNDPCFTHSYSQIRRRYSEFSHLRHRLASLHPTVKTPVLPPKRIFYRFNDAHIEERRNGLQKFLEEVLAIPVYRSDKSLHMFLQSSCSMTKIDEECIGDIPLPQLMDENPSITYFNSDTSSSESVDVTEKKLLEITPENLKMEDTESYEVDSNNSASSCSSQDSFKKQTIAVVRKGPSSEPCLIPKRQGSLDSSPCSSPSSFDTGYCSPLEYNRSRRVSFNENVTVAIVYNQLWNIITEPIRTDV</sequence>
<dbReference type="SMART" id="SM00312">
    <property type="entry name" value="PX"/>
    <property type="match status" value="1"/>
</dbReference>
<accession>A0A8X6X8D9</accession>
<dbReference type="Proteomes" id="UP000886998">
    <property type="component" value="Unassembled WGS sequence"/>
</dbReference>
<name>A0A8X6X8D9_9ARAC</name>
<keyword evidence="9" id="KW-0472">Membrane</keyword>
<dbReference type="InterPro" id="IPR036871">
    <property type="entry name" value="PX_dom_sf"/>
</dbReference>
<evidence type="ECO:0000313" key="13">
    <source>
        <dbReference type="Proteomes" id="UP000886998"/>
    </source>
</evidence>
<evidence type="ECO:0000256" key="1">
    <source>
        <dbReference type="ARBA" id="ARBA00004177"/>
    </source>
</evidence>
<keyword evidence="6" id="KW-0967">Endosome</keyword>
<keyword evidence="7" id="KW-0653">Protein transport</keyword>
<comment type="subcellular location">
    <subcellularLocation>
        <location evidence="2">Cytoplasm</location>
    </subcellularLocation>
    <subcellularLocation>
        <location evidence="10">Endomembrane system</location>
        <topology evidence="10">Peripheral membrane protein</topology>
        <orientation evidence="10">Cytoplasmic side</orientation>
    </subcellularLocation>
    <subcellularLocation>
        <location evidence="1">Endosome</location>
    </subcellularLocation>
</comment>
<comment type="similarity">
    <text evidence="3">Belongs to the sorting nexin family.</text>
</comment>
<evidence type="ECO:0000256" key="10">
    <source>
        <dbReference type="ARBA" id="ARBA00029433"/>
    </source>
</evidence>
<dbReference type="PANTHER" id="PTHR46209:SF3">
    <property type="entry name" value="PX DOMAIN-CONTAINING PROTEIN"/>
    <property type="match status" value="1"/>
</dbReference>
<keyword evidence="8" id="KW-0446">Lipid-binding</keyword>
<dbReference type="SUPFAM" id="SSF64268">
    <property type="entry name" value="PX domain"/>
    <property type="match status" value="1"/>
</dbReference>
<evidence type="ECO:0000256" key="7">
    <source>
        <dbReference type="ARBA" id="ARBA00022927"/>
    </source>
</evidence>
<gene>
    <name evidence="12" type="primary">snx10a</name>
    <name evidence="12" type="ORF">TNIN_168091</name>
</gene>
<evidence type="ECO:0000256" key="2">
    <source>
        <dbReference type="ARBA" id="ARBA00004496"/>
    </source>
</evidence>
<dbReference type="GO" id="GO:0006886">
    <property type="term" value="P:intracellular protein transport"/>
    <property type="evidence" value="ECO:0007669"/>
    <property type="project" value="InterPro"/>
</dbReference>
<dbReference type="Pfam" id="PF00787">
    <property type="entry name" value="PX"/>
    <property type="match status" value="1"/>
</dbReference>
<dbReference type="GO" id="GO:1901981">
    <property type="term" value="F:phosphatidylinositol phosphate binding"/>
    <property type="evidence" value="ECO:0007669"/>
    <property type="project" value="TreeGrafter"/>
</dbReference>
<evidence type="ECO:0000259" key="11">
    <source>
        <dbReference type="PROSITE" id="PS50195"/>
    </source>
</evidence>
<dbReference type="PROSITE" id="PS50195">
    <property type="entry name" value="PX"/>
    <property type="match status" value="1"/>
</dbReference>
<evidence type="ECO:0000313" key="12">
    <source>
        <dbReference type="EMBL" id="GFY48609.1"/>
    </source>
</evidence>
<evidence type="ECO:0000256" key="5">
    <source>
        <dbReference type="ARBA" id="ARBA00022490"/>
    </source>
</evidence>
<organism evidence="12 13">
    <name type="scientific">Trichonephila inaurata madagascariensis</name>
    <dbReference type="NCBI Taxonomy" id="2747483"/>
    <lineage>
        <taxon>Eukaryota</taxon>
        <taxon>Metazoa</taxon>
        <taxon>Ecdysozoa</taxon>
        <taxon>Arthropoda</taxon>
        <taxon>Chelicerata</taxon>
        <taxon>Arachnida</taxon>
        <taxon>Araneae</taxon>
        <taxon>Araneomorphae</taxon>
        <taxon>Entelegynae</taxon>
        <taxon>Araneoidea</taxon>
        <taxon>Nephilidae</taxon>
        <taxon>Trichonephila</taxon>
        <taxon>Trichonephila inaurata</taxon>
    </lineage>
</organism>
<reference evidence="12" key="1">
    <citation type="submission" date="2020-08" db="EMBL/GenBank/DDBJ databases">
        <title>Multicomponent nature underlies the extraordinary mechanical properties of spider dragline silk.</title>
        <authorList>
            <person name="Kono N."/>
            <person name="Nakamura H."/>
            <person name="Mori M."/>
            <person name="Yoshida Y."/>
            <person name="Ohtoshi R."/>
            <person name="Malay A.D."/>
            <person name="Moran D.A.P."/>
            <person name="Tomita M."/>
            <person name="Numata K."/>
            <person name="Arakawa K."/>
        </authorList>
    </citation>
    <scope>NUCLEOTIDE SEQUENCE</scope>
</reference>
<evidence type="ECO:0000256" key="6">
    <source>
        <dbReference type="ARBA" id="ARBA00022753"/>
    </source>
</evidence>
<dbReference type="InterPro" id="IPR043544">
    <property type="entry name" value="SNX10/11"/>
</dbReference>
<keyword evidence="4" id="KW-0813">Transport</keyword>
<dbReference type="Gene3D" id="3.30.1520.10">
    <property type="entry name" value="Phox-like domain"/>
    <property type="match status" value="1"/>
</dbReference>
<keyword evidence="5" id="KW-0963">Cytoplasm</keyword>
<dbReference type="OrthoDB" id="76516at2759"/>
<dbReference type="EMBL" id="BMAV01006553">
    <property type="protein sequence ID" value="GFY48609.1"/>
    <property type="molecule type" value="Genomic_DNA"/>
</dbReference>
<keyword evidence="13" id="KW-1185">Reference proteome</keyword>
<dbReference type="PANTHER" id="PTHR46209">
    <property type="entry name" value="PX DOMAIN-CONTAINING PROTEIN"/>
    <property type="match status" value="1"/>
</dbReference>
<evidence type="ECO:0000256" key="4">
    <source>
        <dbReference type="ARBA" id="ARBA00022448"/>
    </source>
</evidence>
<proteinExistence type="inferred from homology"/>
<dbReference type="GO" id="GO:0005768">
    <property type="term" value="C:endosome"/>
    <property type="evidence" value="ECO:0007669"/>
    <property type="project" value="UniProtKB-SubCell"/>
</dbReference>
<evidence type="ECO:0000256" key="9">
    <source>
        <dbReference type="ARBA" id="ARBA00023136"/>
    </source>
</evidence>
<dbReference type="InterPro" id="IPR001683">
    <property type="entry name" value="PX_dom"/>
</dbReference>
<protein>
    <submittedName>
        <fullName evidence="12">Sorting nexin-10A</fullName>
    </submittedName>
</protein>
<comment type="caution">
    <text evidence="12">The sequence shown here is derived from an EMBL/GenBank/DDBJ whole genome shotgun (WGS) entry which is preliminary data.</text>
</comment>
<evidence type="ECO:0000256" key="3">
    <source>
        <dbReference type="ARBA" id="ARBA00010883"/>
    </source>
</evidence>
<evidence type="ECO:0000256" key="8">
    <source>
        <dbReference type="ARBA" id="ARBA00023121"/>
    </source>
</evidence>
<dbReference type="GO" id="GO:0016050">
    <property type="term" value="P:vesicle organization"/>
    <property type="evidence" value="ECO:0007669"/>
    <property type="project" value="TreeGrafter"/>
</dbReference>
<dbReference type="AlphaFoldDB" id="A0A8X6X8D9"/>
<feature type="domain" description="PX" evidence="11">
    <location>
        <begin position="7"/>
        <end position="123"/>
    </location>
</feature>